<accession>A0A0P8XXX2</accession>
<organism evidence="1 2">
    <name type="scientific">Drosophila ananassae</name>
    <name type="common">Fruit fly</name>
    <dbReference type="NCBI Taxonomy" id="7217"/>
    <lineage>
        <taxon>Eukaryota</taxon>
        <taxon>Metazoa</taxon>
        <taxon>Ecdysozoa</taxon>
        <taxon>Arthropoda</taxon>
        <taxon>Hexapoda</taxon>
        <taxon>Insecta</taxon>
        <taxon>Pterygota</taxon>
        <taxon>Neoptera</taxon>
        <taxon>Endopterygota</taxon>
        <taxon>Diptera</taxon>
        <taxon>Brachycera</taxon>
        <taxon>Muscomorpha</taxon>
        <taxon>Ephydroidea</taxon>
        <taxon>Drosophilidae</taxon>
        <taxon>Drosophila</taxon>
        <taxon>Sophophora</taxon>
    </lineage>
</organism>
<dbReference type="Proteomes" id="UP000007801">
    <property type="component" value="Unassembled WGS sequence"/>
</dbReference>
<evidence type="ECO:0000313" key="2">
    <source>
        <dbReference type="Proteomes" id="UP000007801"/>
    </source>
</evidence>
<reference evidence="1 2" key="1">
    <citation type="journal article" date="2007" name="Nature">
        <title>Evolution of genes and genomes on the Drosophila phylogeny.</title>
        <authorList>
            <consortium name="Drosophila 12 Genomes Consortium"/>
            <person name="Clark A.G."/>
            <person name="Eisen M.B."/>
            <person name="Smith D.R."/>
            <person name="Bergman C.M."/>
            <person name="Oliver B."/>
            <person name="Markow T.A."/>
            <person name="Kaufman T.C."/>
            <person name="Kellis M."/>
            <person name="Gelbart W."/>
            <person name="Iyer V.N."/>
            <person name="Pollard D.A."/>
            <person name="Sackton T.B."/>
            <person name="Larracuente A.M."/>
            <person name="Singh N.D."/>
            <person name="Abad J.P."/>
            <person name="Abt D.N."/>
            <person name="Adryan B."/>
            <person name="Aguade M."/>
            <person name="Akashi H."/>
            <person name="Anderson W.W."/>
            <person name="Aquadro C.F."/>
            <person name="Ardell D.H."/>
            <person name="Arguello R."/>
            <person name="Artieri C.G."/>
            <person name="Barbash D.A."/>
            <person name="Barker D."/>
            <person name="Barsanti P."/>
            <person name="Batterham P."/>
            <person name="Batzoglou S."/>
            <person name="Begun D."/>
            <person name="Bhutkar A."/>
            <person name="Blanco E."/>
            <person name="Bosak S.A."/>
            <person name="Bradley R.K."/>
            <person name="Brand A.D."/>
            <person name="Brent M.R."/>
            <person name="Brooks A.N."/>
            <person name="Brown R.H."/>
            <person name="Butlin R.K."/>
            <person name="Caggese C."/>
            <person name="Calvi B.R."/>
            <person name="Bernardo de Carvalho A."/>
            <person name="Caspi A."/>
            <person name="Castrezana S."/>
            <person name="Celniker S.E."/>
            <person name="Chang J.L."/>
            <person name="Chapple C."/>
            <person name="Chatterji S."/>
            <person name="Chinwalla A."/>
            <person name="Civetta A."/>
            <person name="Clifton S.W."/>
            <person name="Comeron J.M."/>
            <person name="Costello J.C."/>
            <person name="Coyne J.A."/>
            <person name="Daub J."/>
            <person name="David R.G."/>
            <person name="Delcher A.L."/>
            <person name="Delehaunty K."/>
            <person name="Do C.B."/>
            <person name="Ebling H."/>
            <person name="Edwards K."/>
            <person name="Eickbush T."/>
            <person name="Evans J.D."/>
            <person name="Filipski A."/>
            <person name="Findeiss S."/>
            <person name="Freyhult E."/>
            <person name="Fulton L."/>
            <person name="Fulton R."/>
            <person name="Garcia A.C."/>
            <person name="Gardiner A."/>
            <person name="Garfield D.A."/>
            <person name="Garvin B.E."/>
            <person name="Gibson G."/>
            <person name="Gilbert D."/>
            <person name="Gnerre S."/>
            <person name="Godfrey J."/>
            <person name="Good R."/>
            <person name="Gotea V."/>
            <person name="Gravely B."/>
            <person name="Greenberg A.J."/>
            <person name="Griffiths-Jones S."/>
            <person name="Gross S."/>
            <person name="Guigo R."/>
            <person name="Gustafson E.A."/>
            <person name="Haerty W."/>
            <person name="Hahn M.W."/>
            <person name="Halligan D.L."/>
            <person name="Halpern A.L."/>
            <person name="Halter G.M."/>
            <person name="Han M.V."/>
            <person name="Heger A."/>
            <person name="Hillier L."/>
            <person name="Hinrichs A.S."/>
            <person name="Holmes I."/>
            <person name="Hoskins R.A."/>
            <person name="Hubisz M.J."/>
            <person name="Hultmark D."/>
            <person name="Huntley M.A."/>
            <person name="Jaffe D.B."/>
            <person name="Jagadeeshan S."/>
            <person name="Jeck W.R."/>
            <person name="Johnson J."/>
            <person name="Jones C.D."/>
            <person name="Jordan W.C."/>
            <person name="Karpen G.H."/>
            <person name="Kataoka E."/>
            <person name="Keightley P.D."/>
            <person name="Kheradpour P."/>
            <person name="Kirkness E.F."/>
            <person name="Koerich L.B."/>
            <person name="Kristiansen K."/>
            <person name="Kudrna D."/>
            <person name="Kulathinal R.J."/>
            <person name="Kumar S."/>
            <person name="Kwok R."/>
            <person name="Lander E."/>
            <person name="Langley C.H."/>
            <person name="Lapoint R."/>
            <person name="Lazzaro B.P."/>
            <person name="Lee S.J."/>
            <person name="Levesque L."/>
            <person name="Li R."/>
            <person name="Lin C.F."/>
            <person name="Lin M.F."/>
            <person name="Lindblad-Toh K."/>
            <person name="Llopart A."/>
            <person name="Long M."/>
            <person name="Low L."/>
            <person name="Lozovsky E."/>
            <person name="Lu J."/>
            <person name="Luo M."/>
            <person name="Machado C.A."/>
            <person name="Makalowski W."/>
            <person name="Marzo M."/>
            <person name="Matsuda M."/>
            <person name="Matzkin L."/>
            <person name="McAllister B."/>
            <person name="McBride C.S."/>
            <person name="McKernan B."/>
            <person name="McKernan K."/>
            <person name="Mendez-Lago M."/>
            <person name="Minx P."/>
            <person name="Mollenhauer M.U."/>
            <person name="Montooth K."/>
            <person name="Mount S.M."/>
            <person name="Mu X."/>
            <person name="Myers E."/>
            <person name="Negre B."/>
            <person name="Newfeld S."/>
            <person name="Nielsen R."/>
            <person name="Noor M.A."/>
            <person name="O'Grady P."/>
            <person name="Pachter L."/>
            <person name="Papaceit M."/>
            <person name="Parisi M.J."/>
            <person name="Parisi M."/>
            <person name="Parts L."/>
            <person name="Pedersen J.S."/>
            <person name="Pesole G."/>
            <person name="Phillippy A.M."/>
            <person name="Ponting C.P."/>
            <person name="Pop M."/>
            <person name="Porcelli D."/>
            <person name="Powell J.R."/>
            <person name="Prohaska S."/>
            <person name="Pruitt K."/>
            <person name="Puig M."/>
            <person name="Quesneville H."/>
            <person name="Ram K.R."/>
            <person name="Rand D."/>
            <person name="Rasmussen M.D."/>
            <person name="Reed L.K."/>
            <person name="Reenan R."/>
            <person name="Reily A."/>
            <person name="Remington K.A."/>
            <person name="Rieger T.T."/>
            <person name="Ritchie M.G."/>
            <person name="Robin C."/>
            <person name="Rogers Y.H."/>
            <person name="Rohde C."/>
            <person name="Rozas J."/>
            <person name="Rubenfield M.J."/>
            <person name="Ruiz A."/>
            <person name="Russo S."/>
            <person name="Salzberg S.L."/>
            <person name="Sanchez-Gracia A."/>
            <person name="Saranga D.J."/>
            <person name="Sato H."/>
            <person name="Schaeffer S.W."/>
            <person name="Schatz M.C."/>
            <person name="Schlenke T."/>
            <person name="Schwartz R."/>
            <person name="Segarra C."/>
            <person name="Singh R.S."/>
            <person name="Sirot L."/>
            <person name="Sirota M."/>
            <person name="Sisneros N.B."/>
            <person name="Smith C.D."/>
            <person name="Smith T.F."/>
            <person name="Spieth J."/>
            <person name="Stage D.E."/>
            <person name="Stark A."/>
            <person name="Stephan W."/>
            <person name="Strausberg R.L."/>
            <person name="Strempel S."/>
            <person name="Sturgill D."/>
            <person name="Sutton G."/>
            <person name="Sutton G.G."/>
            <person name="Tao W."/>
            <person name="Teichmann S."/>
            <person name="Tobari Y.N."/>
            <person name="Tomimura Y."/>
            <person name="Tsolas J.M."/>
            <person name="Valente V.L."/>
            <person name="Venter E."/>
            <person name="Venter J.C."/>
            <person name="Vicario S."/>
            <person name="Vieira F.G."/>
            <person name="Vilella A.J."/>
            <person name="Villasante A."/>
            <person name="Walenz B."/>
            <person name="Wang J."/>
            <person name="Wasserman M."/>
            <person name="Watts T."/>
            <person name="Wilson D."/>
            <person name="Wilson R.K."/>
            <person name="Wing R.A."/>
            <person name="Wolfner M.F."/>
            <person name="Wong A."/>
            <person name="Wong G.K."/>
            <person name="Wu C.I."/>
            <person name="Wu G."/>
            <person name="Yamamoto D."/>
            <person name="Yang H.P."/>
            <person name="Yang S.P."/>
            <person name="Yorke J.A."/>
            <person name="Yoshida K."/>
            <person name="Zdobnov E."/>
            <person name="Zhang P."/>
            <person name="Zhang Y."/>
            <person name="Zimin A.V."/>
            <person name="Baldwin J."/>
            <person name="Abdouelleil A."/>
            <person name="Abdulkadir J."/>
            <person name="Abebe A."/>
            <person name="Abera B."/>
            <person name="Abreu J."/>
            <person name="Acer S.C."/>
            <person name="Aftuck L."/>
            <person name="Alexander A."/>
            <person name="An P."/>
            <person name="Anderson E."/>
            <person name="Anderson S."/>
            <person name="Arachi H."/>
            <person name="Azer M."/>
            <person name="Bachantsang P."/>
            <person name="Barry A."/>
            <person name="Bayul T."/>
            <person name="Berlin A."/>
            <person name="Bessette D."/>
            <person name="Bloom T."/>
            <person name="Blye J."/>
            <person name="Boguslavskiy L."/>
            <person name="Bonnet C."/>
            <person name="Boukhgalter B."/>
            <person name="Bourzgui I."/>
            <person name="Brown A."/>
            <person name="Cahill P."/>
            <person name="Channer S."/>
            <person name="Cheshatsang Y."/>
            <person name="Chuda L."/>
            <person name="Citroen M."/>
            <person name="Collymore A."/>
            <person name="Cooke P."/>
            <person name="Costello M."/>
            <person name="D'Aco K."/>
            <person name="Daza R."/>
            <person name="De Haan G."/>
            <person name="DeGray S."/>
            <person name="DeMaso C."/>
            <person name="Dhargay N."/>
            <person name="Dooley K."/>
            <person name="Dooley E."/>
            <person name="Doricent M."/>
            <person name="Dorje P."/>
            <person name="Dorjee K."/>
            <person name="Dupes A."/>
            <person name="Elong R."/>
            <person name="Falk J."/>
            <person name="Farina A."/>
            <person name="Faro S."/>
            <person name="Ferguson D."/>
            <person name="Fisher S."/>
            <person name="Foley C.D."/>
            <person name="Franke A."/>
            <person name="Friedrich D."/>
            <person name="Gadbois L."/>
            <person name="Gearin G."/>
            <person name="Gearin C.R."/>
            <person name="Giannoukos G."/>
            <person name="Goode T."/>
            <person name="Graham J."/>
            <person name="Grandbois E."/>
            <person name="Grewal S."/>
            <person name="Gyaltsen K."/>
            <person name="Hafez N."/>
            <person name="Hagos B."/>
            <person name="Hall J."/>
            <person name="Henson C."/>
            <person name="Hollinger A."/>
            <person name="Honan T."/>
            <person name="Huard M.D."/>
            <person name="Hughes L."/>
            <person name="Hurhula B."/>
            <person name="Husby M.E."/>
            <person name="Kamat A."/>
            <person name="Kanga B."/>
            <person name="Kashin S."/>
            <person name="Khazanovich D."/>
            <person name="Kisner P."/>
            <person name="Lance K."/>
            <person name="Lara M."/>
            <person name="Lee W."/>
            <person name="Lennon N."/>
            <person name="Letendre F."/>
            <person name="LeVine R."/>
            <person name="Lipovsky A."/>
            <person name="Liu X."/>
            <person name="Liu J."/>
            <person name="Liu S."/>
            <person name="Lokyitsang T."/>
            <person name="Lokyitsang Y."/>
            <person name="Lubonja R."/>
            <person name="Lui A."/>
            <person name="MacDonald P."/>
            <person name="Magnisalis V."/>
            <person name="Maru K."/>
            <person name="Matthews C."/>
            <person name="McCusker W."/>
            <person name="McDonough S."/>
            <person name="Mehta T."/>
            <person name="Meldrim J."/>
            <person name="Meneus L."/>
            <person name="Mihai O."/>
            <person name="Mihalev A."/>
            <person name="Mihova T."/>
            <person name="Mittelman R."/>
            <person name="Mlenga V."/>
            <person name="Montmayeur A."/>
            <person name="Mulrain L."/>
            <person name="Navidi A."/>
            <person name="Naylor J."/>
            <person name="Negash T."/>
            <person name="Nguyen T."/>
            <person name="Nguyen N."/>
            <person name="Nicol R."/>
            <person name="Norbu C."/>
            <person name="Norbu N."/>
            <person name="Novod N."/>
            <person name="O'Neill B."/>
            <person name="Osman S."/>
            <person name="Markiewicz E."/>
            <person name="Oyono O.L."/>
            <person name="Patti C."/>
            <person name="Phunkhang P."/>
            <person name="Pierre F."/>
            <person name="Priest M."/>
            <person name="Raghuraman S."/>
            <person name="Rege F."/>
            <person name="Reyes R."/>
            <person name="Rise C."/>
            <person name="Rogov P."/>
            <person name="Ross K."/>
            <person name="Ryan E."/>
            <person name="Settipalli S."/>
            <person name="Shea T."/>
            <person name="Sherpa N."/>
            <person name="Shi L."/>
            <person name="Shih D."/>
            <person name="Sparrow T."/>
            <person name="Spaulding J."/>
            <person name="Stalker J."/>
            <person name="Stange-Thomann N."/>
            <person name="Stavropoulos S."/>
            <person name="Stone C."/>
            <person name="Strader C."/>
            <person name="Tesfaye S."/>
            <person name="Thomson T."/>
            <person name="Thoulutsang Y."/>
            <person name="Thoulutsang D."/>
            <person name="Topham K."/>
            <person name="Topping I."/>
            <person name="Tsamla T."/>
            <person name="Vassiliev H."/>
            <person name="Vo A."/>
            <person name="Wangchuk T."/>
            <person name="Wangdi T."/>
            <person name="Weiand M."/>
            <person name="Wilkinson J."/>
            <person name="Wilson A."/>
            <person name="Yadav S."/>
            <person name="Young G."/>
            <person name="Yu Q."/>
            <person name="Zembek L."/>
            <person name="Zhong D."/>
            <person name="Zimmer A."/>
            <person name="Zwirko Z."/>
            <person name="Jaffe D.B."/>
            <person name="Alvarez P."/>
            <person name="Brockman W."/>
            <person name="Butler J."/>
            <person name="Chin C."/>
            <person name="Gnerre S."/>
            <person name="Grabherr M."/>
            <person name="Kleber M."/>
            <person name="Mauceli E."/>
            <person name="MacCallum I."/>
        </authorList>
    </citation>
    <scope>NUCLEOTIDE SEQUENCE [LARGE SCALE GENOMIC DNA]</scope>
    <source>
        <strain evidence="2">Tucson 14024-0371.13</strain>
    </source>
</reference>
<name>A0A0P8XXX2_DROAN</name>
<evidence type="ECO:0000313" key="1">
    <source>
        <dbReference type="EMBL" id="KPU79575.1"/>
    </source>
</evidence>
<proteinExistence type="predicted"/>
<dbReference type="InParanoid" id="A0A0P8XXX2"/>
<dbReference type="EMBL" id="CH902617">
    <property type="protein sequence ID" value="KPU79575.1"/>
    <property type="molecule type" value="Genomic_DNA"/>
</dbReference>
<gene>
    <name evidence="1" type="primary">Dana\GF26293</name>
    <name evidence="1" type="ORF">GF26293</name>
</gene>
<sequence length="69" mass="7311">MEEKAEADVEAAVATKPVPTHRTLVCLCASPRTPPTSKSASNPKHICISEGARQRVDGLMALQSWPGLA</sequence>
<keyword evidence="2" id="KW-1185">Reference proteome</keyword>
<dbReference type="AlphaFoldDB" id="A0A0P8XXX2"/>
<protein>
    <submittedName>
        <fullName evidence="1">Uncharacterized protein</fullName>
    </submittedName>
</protein>